<sequence length="786" mass="87479">MSEDRQSLNSNERDGRTGCNHYTDLLIPQEPLAPGAQSQPPTEQAHNQAQAQAQLRECEQDQTSDELSLDTSDKVSATIQAQLADIRIRNATDSSPEYQTPCQESCNAQRQATAEPLGITAVNNAELDRPKAEDLAKILVATPIPTIILNSDLHIIHLSDSYLAIFEPHKPEYLGRHIASVEPTTVPIPDIKTLLDVIQTAISTHNIQMIPDTGDSGSPLNCKLRVTPIFEANSLLYVILEALNVSSPELRSKIHEHAYATETYRVLVDTVSDYAIFMLDTKGIVTTWNAGAAILKGYSAVEAIGKHFSLFYGEEDRQKDKPGKELVFSLRNGKVEDEGWRYRKNGSKFWANVTITPVYEAGHHVGFVKITRDLTERRTAEARLIAAYEETSKLKNDFLAHMSHEIRTPMNGVLGALSVLNSTDLSEQQRECTEIIENSTSILLQIINDILDYSKLSSGSFSLTTDVFNVEETVDAVIRKYKSSNSEIELKSIIDPSFPRHVRGDPLRFRQVLQHLVDNAVKFTERGYVHIKTKFEEDSDDFLVTVEVIDSGIGVTEEAMSTLFSPFTRSADSTTKRYQGTGLGLSICKSLAELMGGTVGYAVNPDGQGSVFWLKIHLGRIDPPAIRTAIFPSSNPCEDIKKVARSKHLLVVEDNIVNQVILMKMLKTLNFQRIDAAWDGVEAVSLVRKKPLAYDVILMDISMPMMDGLEATRIIRGMKNEAPIIAVTCNTLRENFDSYIAKGMNDYLPKPIHRKDLARALLQWISVPEIDNQKRSLVSRGGQEST</sequence>
<comment type="caution">
    <text evidence="1">The sequence shown here is derived from an EMBL/GenBank/DDBJ whole genome shotgun (WGS) entry which is preliminary data.</text>
</comment>
<organism evidence="1">
    <name type="scientific">Ophidiomyces ophidiicola</name>
    <dbReference type="NCBI Taxonomy" id="1387563"/>
    <lineage>
        <taxon>Eukaryota</taxon>
        <taxon>Fungi</taxon>
        <taxon>Dikarya</taxon>
        <taxon>Ascomycota</taxon>
        <taxon>Pezizomycotina</taxon>
        <taxon>Eurotiomycetes</taxon>
        <taxon>Eurotiomycetidae</taxon>
        <taxon>Onygenales</taxon>
        <taxon>Onygenaceae</taxon>
        <taxon>Ophidiomyces</taxon>
    </lineage>
</organism>
<gene>
    <name evidence="1" type="ORF">LOY88_003524</name>
</gene>
<protein>
    <submittedName>
        <fullName evidence="1">Uncharacterized protein</fullName>
    </submittedName>
</protein>
<name>A0ACB8UW65_9EURO</name>
<dbReference type="EMBL" id="JALBCA010000047">
    <property type="protein sequence ID" value="KAI2386507.1"/>
    <property type="molecule type" value="Genomic_DNA"/>
</dbReference>
<evidence type="ECO:0000313" key="1">
    <source>
        <dbReference type="EMBL" id="KAI2386507.1"/>
    </source>
</evidence>
<proteinExistence type="predicted"/>
<accession>A0ACB8UW65</accession>
<reference evidence="1" key="1">
    <citation type="journal article" date="2022" name="bioRxiv">
        <title>Population genetic analysis of Ophidiomyces ophidiicola, the causative agent of snake fungal disease, indicates recent introductions to the USA.</title>
        <authorList>
            <person name="Ladner J.T."/>
            <person name="Palmer J.M."/>
            <person name="Ettinger C.L."/>
            <person name="Stajich J.E."/>
            <person name="Farrell T.M."/>
            <person name="Glorioso B.M."/>
            <person name="Lawson B."/>
            <person name="Price S.J."/>
            <person name="Stengle A.G."/>
            <person name="Grear D.A."/>
            <person name="Lorch J.M."/>
        </authorList>
    </citation>
    <scope>NUCLEOTIDE SEQUENCE</scope>
    <source>
        <strain evidence="1">NWHC 24266-5</strain>
    </source>
</reference>